<accession>A0ABS2U331</accession>
<feature type="transmembrane region" description="Helical" evidence="1">
    <location>
        <begin position="38"/>
        <end position="57"/>
    </location>
</feature>
<proteinExistence type="predicted"/>
<keyword evidence="1" id="KW-1133">Transmembrane helix</keyword>
<organism evidence="2 3">
    <name type="scientific">Actinacidiphila acididurans</name>
    <dbReference type="NCBI Taxonomy" id="2784346"/>
    <lineage>
        <taxon>Bacteria</taxon>
        <taxon>Bacillati</taxon>
        <taxon>Actinomycetota</taxon>
        <taxon>Actinomycetes</taxon>
        <taxon>Kitasatosporales</taxon>
        <taxon>Streptomycetaceae</taxon>
        <taxon>Actinacidiphila</taxon>
    </lineage>
</organism>
<evidence type="ECO:0000313" key="2">
    <source>
        <dbReference type="EMBL" id="MBM9510002.1"/>
    </source>
</evidence>
<evidence type="ECO:0000256" key="1">
    <source>
        <dbReference type="SAM" id="Phobius"/>
    </source>
</evidence>
<reference evidence="2 3" key="1">
    <citation type="submission" date="2021-01" db="EMBL/GenBank/DDBJ databases">
        <title>Streptomyces acididurans sp. nov., isolated from a peat swamp forest soil.</title>
        <authorList>
            <person name="Chantavorakit T."/>
            <person name="Duangmal K."/>
        </authorList>
    </citation>
    <scope>NUCLEOTIDE SEQUENCE [LARGE SCALE GENOMIC DNA]</scope>
    <source>
        <strain evidence="2 3">KK5PA1</strain>
    </source>
</reference>
<protein>
    <submittedName>
        <fullName evidence="2">Uncharacterized protein</fullName>
    </submittedName>
</protein>
<keyword evidence="1" id="KW-0472">Membrane</keyword>
<comment type="caution">
    <text evidence="2">The sequence shown here is derived from an EMBL/GenBank/DDBJ whole genome shotgun (WGS) entry which is preliminary data.</text>
</comment>
<sequence>MTLYDTLASLWRTVVPLIVGTVVALLSHAGIGVDSSALTLWLGTAFSAGYYTLFRILEAHVSPAWGWLLGLARPPAYPSTATAPRAVRSEPRA</sequence>
<keyword evidence="1" id="KW-0812">Transmembrane</keyword>
<dbReference type="RefSeq" id="WP_205363602.1">
    <property type="nucleotide sequence ID" value="NZ_JADKYB010000030.1"/>
</dbReference>
<keyword evidence="3" id="KW-1185">Reference proteome</keyword>
<name>A0ABS2U331_9ACTN</name>
<dbReference type="Proteomes" id="UP000749040">
    <property type="component" value="Unassembled WGS sequence"/>
</dbReference>
<dbReference type="EMBL" id="JADKYB010000030">
    <property type="protein sequence ID" value="MBM9510002.1"/>
    <property type="molecule type" value="Genomic_DNA"/>
</dbReference>
<gene>
    <name evidence="2" type="ORF">ITX44_36690</name>
</gene>
<evidence type="ECO:0000313" key="3">
    <source>
        <dbReference type="Proteomes" id="UP000749040"/>
    </source>
</evidence>
<feature type="transmembrane region" description="Helical" evidence="1">
    <location>
        <begin position="6"/>
        <end position="26"/>
    </location>
</feature>